<accession>M5UQJ0</accession>
<keyword evidence="2" id="KW-1133">Transmembrane helix</keyword>
<dbReference type="GO" id="GO:0050660">
    <property type="term" value="F:flavin adenine dinucleotide binding"/>
    <property type="evidence" value="ECO:0007669"/>
    <property type="project" value="TreeGrafter"/>
</dbReference>
<keyword evidence="1" id="KW-0285">Flavoprotein</keyword>
<keyword evidence="2" id="KW-0472">Membrane</keyword>
<dbReference type="Proteomes" id="UP000011885">
    <property type="component" value="Unassembled WGS sequence"/>
</dbReference>
<feature type="transmembrane region" description="Helical" evidence="2">
    <location>
        <begin position="42"/>
        <end position="61"/>
    </location>
</feature>
<dbReference type="PANTHER" id="PTHR19384">
    <property type="entry name" value="NITRIC OXIDE SYNTHASE-RELATED"/>
    <property type="match status" value="1"/>
</dbReference>
<dbReference type="RefSeq" id="WP_008673691.1">
    <property type="nucleotide sequence ID" value="NZ_ANOH01000030.1"/>
</dbReference>
<dbReference type="OrthoDB" id="9816402at2"/>
<name>M5UQJ0_9BACT</name>
<dbReference type="EC" id="1.14.13.39" evidence="4"/>
<dbReference type="InterPro" id="IPR001094">
    <property type="entry name" value="Flavdoxin-like"/>
</dbReference>
<keyword evidence="4" id="KW-0560">Oxidoreductase</keyword>
<evidence type="ECO:0000256" key="1">
    <source>
        <dbReference type="ARBA" id="ARBA00022630"/>
    </source>
</evidence>
<proteinExistence type="predicted"/>
<dbReference type="Gene3D" id="3.40.50.360">
    <property type="match status" value="1"/>
</dbReference>
<sequence>MSRRAIDLLSVLSLGGITAGAIALLWWTQGEWWVASPSGKQWAWAIGGTAAYLVICLLSLLKFAGTRASTRNSDAGSSLEGEGATGFDVLVLYASQTGTAEELATETVEQLGRSGVMAELAGIEEPDEERWSRADVVLIVASTAGEGEPPDHAYDFAETSMSESRDLSSLRFGVLALGDREYDEYCAFGRQINRWLLDSGASPLFDMIEVDDRDEEAIERWETLVGERVLKREKVRDTVEIDRLGVGAPVMSMSGKLRDSVSL</sequence>
<evidence type="ECO:0000259" key="3">
    <source>
        <dbReference type="PROSITE" id="PS50902"/>
    </source>
</evidence>
<reference evidence="4 5" key="1">
    <citation type="journal article" date="2013" name="Mar. Genomics">
        <title>Expression of sulfatases in Rhodopirellula baltica and the diversity of sulfatases in the genus Rhodopirellula.</title>
        <authorList>
            <person name="Wegner C.E."/>
            <person name="Richter-Heitmann T."/>
            <person name="Klindworth A."/>
            <person name="Klockow C."/>
            <person name="Richter M."/>
            <person name="Achstetter T."/>
            <person name="Glockner F.O."/>
            <person name="Harder J."/>
        </authorList>
    </citation>
    <scope>NUCLEOTIDE SEQUENCE [LARGE SCALE GENOMIC DNA]</scope>
    <source>
        <strain evidence="4 5">SM41</strain>
    </source>
</reference>
<dbReference type="InterPro" id="IPR029039">
    <property type="entry name" value="Flavoprotein-like_sf"/>
</dbReference>
<protein>
    <submittedName>
        <fullName evidence="4">Flavodoxin/nitric oxide synthase</fullName>
        <ecNumber evidence="4">1.14.13.39</ecNumber>
    </submittedName>
</protein>
<evidence type="ECO:0000256" key="2">
    <source>
        <dbReference type="SAM" id="Phobius"/>
    </source>
</evidence>
<keyword evidence="2" id="KW-0812">Transmembrane</keyword>
<dbReference type="EMBL" id="ANOH01000030">
    <property type="protein sequence ID" value="EMI58243.1"/>
    <property type="molecule type" value="Genomic_DNA"/>
</dbReference>
<dbReference type="GO" id="GO:0004517">
    <property type="term" value="F:nitric-oxide synthase activity"/>
    <property type="evidence" value="ECO:0007669"/>
    <property type="project" value="UniProtKB-EC"/>
</dbReference>
<evidence type="ECO:0000313" key="5">
    <source>
        <dbReference type="Proteomes" id="UP000011885"/>
    </source>
</evidence>
<dbReference type="AlphaFoldDB" id="M5UQJ0"/>
<keyword evidence="5" id="KW-1185">Reference proteome</keyword>
<dbReference type="PATRIC" id="fig|1263870.3.peg.341"/>
<dbReference type="GO" id="GO:0010181">
    <property type="term" value="F:FMN binding"/>
    <property type="evidence" value="ECO:0007669"/>
    <property type="project" value="InterPro"/>
</dbReference>
<gene>
    <name evidence="4" type="ORF">RSSM_00313</name>
</gene>
<dbReference type="Pfam" id="PF00258">
    <property type="entry name" value="Flavodoxin_1"/>
    <property type="match status" value="1"/>
</dbReference>
<dbReference type="GO" id="GO:0005829">
    <property type="term" value="C:cytosol"/>
    <property type="evidence" value="ECO:0007669"/>
    <property type="project" value="TreeGrafter"/>
</dbReference>
<feature type="transmembrane region" description="Helical" evidence="2">
    <location>
        <begin position="7"/>
        <end position="27"/>
    </location>
</feature>
<dbReference type="PROSITE" id="PS50902">
    <property type="entry name" value="FLAVODOXIN_LIKE"/>
    <property type="match status" value="1"/>
</dbReference>
<dbReference type="InterPro" id="IPR008254">
    <property type="entry name" value="Flavodoxin/NO_synth"/>
</dbReference>
<dbReference type="PRINTS" id="PR00369">
    <property type="entry name" value="FLAVODOXIN"/>
</dbReference>
<evidence type="ECO:0000313" key="4">
    <source>
        <dbReference type="EMBL" id="EMI58243.1"/>
    </source>
</evidence>
<dbReference type="SUPFAM" id="SSF52218">
    <property type="entry name" value="Flavoproteins"/>
    <property type="match status" value="1"/>
</dbReference>
<comment type="caution">
    <text evidence="4">The sequence shown here is derived from an EMBL/GenBank/DDBJ whole genome shotgun (WGS) entry which is preliminary data.</text>
</comment>
<organism evidence="4 5">
    <name type="scientific">Rhodopirellula sallentina SM41</name>
    <dbReference type="NCBI Taxonomy" id="1263870"/>
    <lineage>
        <taxon>Bacteria</taxon>
        <taxon>Pseudomonadati</taxon>
        <taxon>Planctomycetota</taxon>
        <taxon>Planctomycetia</taxon>
        <taxon>Pirellulales</taxon>
        <taxon>Pirellulaceae</taxon>
        <taxon>Rhodopirellula</taxon>
    </lineage>
</organism>
<feature type="domain" description="Flavodoxin-like" evidence="3">
    <location>
        <begin position="89"/>
        <end position="226"/>
    </location>
</feature>